<dbReference type="InterPro" id="IPR036638">
    <property type="entry name" value="HLH_DNA-bd_sf"/>
</dbReference>
<gene>
    <name evidence="10" type="primary">BHLH13_1</name>
    <name evidence="10" type="ORF">g.56247</name>
</gene>
<evidence type="ECO:0000256" key="2">
    <source>
        <dbReference type="ARBA" id="ARBA00005510"/>
    </source>
</evidence>
<keyword evidence="4 6" id="KW-0804">Transcription</keyword>
<evidence type="ECO:0000256" key="3">
    <source>
        <dbReference type="ARBA" id="ARBA00023015"/>
    </source>
</evidence>
<dbReference type="FunFam" id="4.10.280.10:FF:000078">
    <property type="entry name" value="Transcription factor bHLH13"/>
    <property type="match status" value="1"/>
</dbReference>
<protein>
    <recommendedName>
        <fullName evidence="6">Transcription factor</fullName>
        <shortName evidence="6">bHLH transcription factor</shortName>
    </recommendedName>
    <alternativeName>
        <fullName evidence="6">Basic helix-loop-helix protein</fullName>
    </alternativeName>
</protein>
<dbReference type="EMBL" id="GDJX01001678">
    <property type="protein sequence ID" value="JAT66258.1"/>
    <property type="molecule type" value="Transcribed_RNA"/>
</dbReference>
<feature type="domain" description="BHLH" evidence="9">
    <location>
        <begin position="464"/>
        <end position="513"/>
    </location>
</feature>
<dbReference type="PROSITE" id="PS50888">
    <property type="entry name" value="BHLH"/>
    <property type="match status" value="1"/>
</dbReference>
<dbReference type="InterPro" id="IPR045084">
    <property type="entry name" value="AIB/MYC-like"/>
</dbReference>
<dbReference type="GO" id="GO:0000976">
    <property type="term" value="F:transcription cis-regulatory region binding"/>
    <property type="evidence" value="ECO:0007669"/>
    <property type="project" value="TreeGrafter"/>
</dbReference>
<evidence type="ECO:0000256" key="4">
    <source>
        <dbReference type="ARBA" id="ARBA00023163"/>
    </source>
</evidence>
<dbReference type="CDD" id="cd11449">
    <property type="entry name" value="bHLH_AtAIB_like"/>
    <property type="match status" value="1"/>
</dbReference>
<feature type="compositionally biased region" description="Polar residues" evidence="8">
    <location>
        <begin position="415"/>
        <end position="430"/>
    </location>
</feature>
<dbReference type="Pfam" id="PF00010">
    <property type="entry name" value="HLH"/>
    <property type="match status" value="1"/>
</dbReference>
<feature type="region of interest" description="Disordered" evidence="8">
    <location>
        <begin position="415"/>
        <end position="475"/>
    </location>
</feature>
<keyword evidence="7" id="KW-0175">Coiled coil</keyword>
<feature type="compositionally biased region" description="Basic and acidic residues" evidence="8">
    <location>
        <begin position="437"/>
        <end position="451"/>
    </location>
</feature>
<dbReference type="GO" id="GO:0005634">
    <property type="term" value="C:nucleus"/>
    <property type="evidence" value="ECO:0007669"/>
    <property type="project" value="UniProtKB-SubCell"/>
</dbReference>
<dbReference type="PANTHER" id="PTHR11514">
    <property type="entry name" value="MYC"/>
    <property type="match status" value="1"/>
</dbReference>
<dbReference type="Pfam" id="PF14215">
    <property type="entry name" value="bHLH-MYC_N"/>
    <property type="match status" value="1"/>
</dbReference>
<dbReference type="GO" id="GO:0046983">
    <property type="term" value="F:protein dimerization activity"/>
    <property type="evidence" value="ECO:0007669"/>
    <property type="project" value="InterPro"/>
</dbReference>
<dbReference type="PANTHER" id="PTHR11514:SF47">
    <property type="entry name" value="TRANSCRIPTION FACTOR BHLH13"/>
    <property type="match status" value="1"/>
</dbReference>
<comment type="similarity">
    <text evidence="2">Belongs to the bHLH protein family.</text>
</comment>
<dbReference type="InterPro" id="IPR054502">
    <property type="entry name" value="bHLH-TF_ACT-like_plant"/>
</dbReference>
<reference evidence="10" key="1">
    <citation type="submission" date="2015-07" db="EMBL/GenBank/DDBJ databases">
        <title>Transcriptome Assembly of Anthurium amnicola.</title>
        <authorList>
            <person name="Suzuki J."/>
        </authorList>
    </citation>
    <scope>NUCLEOTIDE SEQUENCE</scope>
</reference>
<dbReference type="Gene3D" id="4.10.280.10">
    <property type="entry name" value="Helix-loop-helix DNA-binding domain"/>
    <property type="match status" value="1"/>
</dbReference>
<evidence type="ECO:0000256" key="1">
    <source>
        <dbReference type="ARBA" id="ARBA00004123"/>
    </source>
</evidence>
<comment type="subcellular location">
    <subcellularLocation>
        <location evidence="1 6">Nucleus</location>
    </subcellularLocation>
</comment>
<dbReference type="AlphaFoldDB" id="A0A1D1ZHC5"/>
<dbReference type="GO" id="GO:0003700">
    <property type="term" value="F:DNA-binding transcription factor activity"/>
    <property type="evidence" value="ECO:0007669"/>
    <property type="project" value="InterPro"/>
</dbReference>
<evidence type="ECO:0000256" key="6">
    <source>
        <dbReference type="RuleBase" id="RU369104"/>
    </source>
</evidence>
<name>A0A1D1ZHC5_9ARAE</name>
<feature type="compositionally biased region" description="Basic and acidic residues" evidence="8">
    <location>
        <begin position="461"/>
        <end position="475"/>
    </location>
</feature>
<evidence type="ECO:0000259" key="9">
    <source>
        <dbReference type="PROSITE" id="PS50888"/>
    </source>
</evidence>
<evidence type="ECO:0000256" key="5">
    <source>
        <dbReference type="ARBA" id="ARBA00023242"/>
    </source>
</evidence>
<feature type="region of interest" description="Disordered" evidence="8">
    <location>
        <begin position="306"/>
        <end position="327"/>
    </location>
</feature>
<keyword evidence="3 6" id="KW-0805">Transcription regulation</keyword>
<dbReference type="SUPFAM" id="SSF47459">
    <property type="entry name" value="HLH, helix-loop-helix DNA-binding domain"/>
    <property type="match status" value="1"/>
</dbReference>
<dbReference type="SMART" id="SM00353">
    <property type="entry name" value="HLH"/>
    <property type="match status" value="1"/>
</dbReference>
<proteinExistence type="inferred from homology"/>
<evidence type="ECO:0000256" key="7">
    <source>
        <dbReference type="SAM" id="Coils"/>
    </source>
</evidence>
<organism evidence="10">
    <name type="scientific">Anthurium amnicola</name>
    <dbReference type="NCBI Taxonomy" id="1678845"/>
    <lineage>
        <taxon>Eukaryota</taxon>
        <taxon>Viridiplantae</taxon>
        <taxon>Streptophyta</taxon>
        <taxon>Embryophyta</taxon>
        <taxon>Tracheophyta</taxon>
        <taxon>Spermatophyta</taxon>
        <taxon>Magnoliopsida</taxon>
        <taxon>Liliopsida</taxon>
        <taxon>Araceae</taxon>
        <taxon>Pothoideae</taxon>
        <taxon>Potheae</taxon>
        <taxon>Anthurium</taxon>
    </lineage>
</organism>
<feature type="coiled-coil region" evidence="7">
    <location>
        <begin position="503"/>
        <end position="530"/>
    </location>
</feature>
<dbReference type="InterPro" id="IPR011598">
    <property type="entry name" value="bHLH_dom"/>
</dbReference>
<evidence type="ECO:0000313" key="10">
    <source>
        <dbReference type="EMBL" id="JAT66258.1"/>
    </source>
</evidence>
<keyword evidence="5 6" id="KW-0539">Nucleus</keyword>
<evidence type="ECO:0000256" key="8">
    <source>
        <dbReference type="SAM" id="MobiDB-lite"/>
    </source>
</evidence>
<dbReference type="Pfam" id="PF22754">
    <property type="entry name" value="bHLH-TF_ACT-like_plant"/>
    <property type="match status" value="1"/>
</dbReference>
<accession>A0A1D1ZHC5</accession>
<dbReference type="InterPro" id="IPR025610">
    <property type="entry name" value="MYC/MYB_N"/>
</dbReference>
<sequence>MKTEVEAAGPGAGRLWNEEDRAMATLVLGARAFDYLTTLRVSSDGLTAVGGDPDLQDKLMALVDGPNLSGLTWNYAIFWQISRSMSGDIVLGWGDGHCREPRESEDSYRRNRQHQHLDEAHQHLRKRVLQKLSTFAGGSDDEAYALSLDRVTDTEMFFLASMYFSFPRGEGAPGRVFASGKHLWISDAMPKSSSLSDFCVRGYLAQSTGIRTVVLVPSETGVLELGSVNSVLENVEAMKMVKSMLLPGPFKGASAASTENRDTCNIAARTSGFGFDQRVEECPRIFGKDLNLGRCQTNERLHAAKAEERPWELPQNSSGGGEGNQFPNIRKGLHVLNWNHARHVNVNQAQTDSQQKIGNGMVIVGGEADAGHRPFGHRSNGVLEDPRLNHFVAQKQQPLPPMPLRQIDFSGAAATSRTLPVKTRPNNLDSEQSEAEISCKEDRPVPVEERRPRKRGRKPANGREEPLNHVEAERQRREKLNQRFYALRAVVPNISKMDKASLLGDAIAYIKELQKKLNEMESEREGFSELTLVDAKKCVQCPEIDVQVAHDEVIVRVSCPLETHPVSKVIHVFKEAQINVVESKVSAVSDMILHTFVVKPQGSEQLMKEKLIAAFSREIHPA</sequence>